<feature type="domain" description="CusB-like beta-barrel" evidence="4">
    <location>
        <begin position="209"/>
        <end position="281"/>
    </location>
</feature>
<dbReference type="Proteomes" id="UP000285794">
    <property type="component" value="Unassembled WGS sequence"/>
</dbReference>
<evidence type="ECO:0000313" key="5">
    <source>
        <dbReference type="EMBL" id="RRG22154.1"/>
    </source>
</evidence>
<accession>A0A425Y2E2</accession>
<evidence type="ECO:0000256" key="2">
    <source>
        <dbReference type="SAM" id="Coils"/>
    </source>
</evidence>
<dbReference type="AlphaFoldDB" id="A0A425Y2E2"/>
<evidence type="ECO:0000256" key="1">
    <source>
        <dbReference type="ARBA" id="ARBA00009477"/>
    </source>
</evidence>
<comment type="caution">
    <text evidence="5">The sequence shown here is derived from an EMBL/GenBank/DDBJ whole genome shotgun (WGS) entry which is preliminary data.</text>
</comment>
<evidence type="ECO:0000259" key="3">
    <source>
        <dbReference type="Pfam" id="PF25917"/>
    </source>
</evidence>
<dbReference type="PANTHER" id="PTHR30469:SF15">
    <property type="entry name" value="HLYD FAMILY OF SECRETION PROTEINS"/>
    <property type="match status" value="1"/>
</dbReference>
<protein>
    <submittedName>
        <fullName evidence="5">Efflux RND transporter periplasmic adaptor subunit</fullName>
    </submittedName>
</protein>
<dbReference type="Gene3D" id="2.40.30.170">
    <property type="match status" value="1"/>
</dbReference>
<dbReference type="GO" id="GO:0015562">
    <property type="term" value="F:efflux transmembrane transporter activity"/>
    <property type="evidence" value="ECO:0007669"/>
    <property type="project" value="TreeGrafter"/>
</dbReference>
<dbReference type="OrthoDB" id="9806939at2"/>
<dbReference type="Gene3D" id="1.10.287.470">
    <property type="entry name" value="Helix hairpin bin"/>
    <property type="match status" value="1"/>
</dbReference>
<dbReference type="RefSeq" id="WP_125030385.1">
    <property type="nucleotide sequence ID" value="NZ_JAPXVP010000006.1"/>
</dbReference>
<dbReference type="PROSITE" id="PS51257">
    <property type="entry name" value="PROKAR_LIPOPROTEIN"/>
    <property type="match status" value="1"/>
</dbReference>
<dbReference type="NCBIfam" id="TIGR01730">
    <property type="entry name" value="RND_mfp"/>
    <property type="match status" value="1"/>
</dbReference>
<keyword evidence="6" id="KW-1185">Reference proteome</keyword>
<evidence type="ECO:0000259" key="4">
    <source>
        <dbReference type="Pfam" id="PF25954"/>
    </source>
</evidence>
<comment type="similarity">
    <text evidence="1">Belongs to the membrane fusion protein (MFP) (TC 8.A.1) family.</text>
</comment>
<feature type="coiled-coil region" evidence="2">
    <location>
        <begin position="100"/>
        <end position="165"/>
    </location>
</feature>
<feature type="domain" description="Multidrug resistance protein MdtA-like barrel-sandwich hybrid" evidence="3">
    <location>
        <begin position="64"/>
        <end position="194"/>
    </location>
</feature>
<gene>
    <name evidence="5" type="ORF">DWB61_08075</name>
</gene>
<proteinExistence type="inferred from homology"/>
<dbReference type="InterPro" id="IPR058625">
    <property type="entry name" value="MdtA-like_BSH"/>
</dbReference>
<dbReference type="PANTHER" id="PTHR30469">
    <property type="entry name" value="MULTIDRUG RESISTANCE PROTEIN MDTA"/>
    <property type="match status" value="1"/>
</dbReference>
<keyword evidence="2" id="KW-0175">Coiled coil</keyword>
<dbReference type="EMBL" id="QQWG01000006">
    <property type="protein sequence ID" value="RRG22154.1"/>
    <property type="molecule type" value="Genomic_DNA"/>
</dbReference>
<dbReference type="SUPFAM" id="SSF111369">
    <property type="entry name" value="HlyD-like secretion proteins"/>
    <property type="match status" value="1"/>
</dbReference>
<reference evidence="5 6" key="1">
    <citation type="submission" date="2018-07" db="EMBL/GenBank/DDBJ databases">
        <title>Draft genome sequence of Ancylomarina sp. M1P.</title>
        <authorList>
            <person name="Yadav S."/>
            <person name="Villanueva L."/>
            <person name="Damste J.S.S."/>
        </authorList>
    </citation>
    <scope>NUCLEOTIDE SEQUENCE [LARGE SCALE GENOMIC DNA]</scope>
    <source>
        <strain evidence="5 6">M1P</strain>
    </source>
</reference>
<dbReference type="Pfam" id="PF25917">
    <property type="entry name" value="BSH_RND"/>
    <property type="match status" value="1"/>
</dbReference>
<sequence length="361" mass="39903">MNTRYYLSLFIALGLLASCSNEPAKKKAEGFDLIVEVAQAKNVQQPELLSFTGKLEAATSSKLSTRIMGQVEKIHVKIGETVSKGQLLLQISNNDILANKKQAEVNIAVSETLLADAEKNLERYQSLFDKKSASMKELEDMQIQKKVAESKLEAAKSMLASINESLKYANIRAPYRGRVTKHFVKTGDLASPGMPLLSIEKKGNYEVLARIPESEISQIKLNDYVEVELPALNNRRLQAIVSEINPSALDSGNQFEVKLQLDEIKDPKLKLYTGMFAKVSICMGESNRIIIPKSVLVERGQLIGVYTLSQSGTALLRWIRVGKTYGNSIEVLSGLSSGEKYILSYEGKIWDGAKLKVSSVK</sequence>
<dbReference type="InterPro" id="IPR006143">
    <property type="entry name" value="RND_pump_MFP"/>
</dbReference>
<dbReference type="InterPro" id="IPR058792">
    <property type="entry name" value="Beta-barrel_RND_2"/>
</dbReference>
<evidence type="ECO:0000313" key="6">
    <source>
        <dbReference type="Proteomes" id="UP000285794"/>
    </source>
</evidence>
<dbReference type="Gene3D" id="2.40.420.20">
    <property type="match status" value="1"/>
</dbReference>
<dbReference type="Pfam" id="PF25954">
    <property type="entry name" value="Beta-barrel_RND_2"/>
    <property type="match status" value="1"/>
</dbReference>
<dbReference type="GO" id="GO:1990281">
    <property type="term" value="C:efflux pump complex"/>
    <property type="evidence" value="ECO:0007669"/>
    <property type="project" value="TreeGrafter"/>
</dbReference>
<name>A0A425Y2E2_9BACT</name>
<dbReference type="Gene3D" id="2.40.50.100">
    <property type="match status" value="1"/>
</dbReference>
<organism evidence="5 6">
    <name type="scientific">Ancylomarina euxinus</name>
    <dbReference type="NCBI Taxonomy" id="2283627"/>
    <lineage>
        <taxon>Bacteria</taxon>
        <taxon>Pseudomonadati</taxon>
        <taxon>Bacteroidota</taxon>
        <taxon>Bacteroidia</taxon>
        <taxon>Marinilabiliales</taxon>
        <taxon>Marinifilaceae</taxon>
        <taxon>Ancylomarina</taxon>
    </lineage>
</organism>